<evidence type="ECO:0000256" key="6">
    <source>
        <dbReference type="PROSITE-ProRule" id="PRU10141"/>
    </source>
</evidence>
<dbReference type="OMA" id="RHIFVEL"/>
<dbReference type="EMBL" id="CDSF01000122">
    <property type="protein sequence ID" value="CEP02058.1"/>
    <property type="molecule type" value="Genomic_DNA"/>
</dbReference>
<feature type="region of interest" description="Disordered" evidence="8">
    <location>
        <begin position="362"/>
        <end position="402"/>
    </location>
</feature>
<dbReference type="GO" id="GO:0035556">
    <property type="term" value="P:intracellular signal transduction"/>
    <property type="evidence" value="ECO:0007669"/>
    <property type="project" value="TreeGrafter"/>
</dbReference>
<dbReference type="STRING" id="37360.A0A0G4J332"/>
<dbReference type="PROSITE" id="PS50011">
    <property type="entry name" value="PROTEIN_KINASE_DOM"/>
    <property type="match status" value="1"/>
</dbReference>
<evidence type="ECO:0000256" key="4">
    <source>
        <dbReference type="ARBA" id="ARBA00022777"/>
    </source>
</evidence>
<dbReference type="InterPro" id="IPR000719">
    <property type="entry name" value="Prot_kinase_dom"/>
</dbReference>
<dbReference type="PROSITE" id="PS00107">
    <property type="entry name" value="PROTEIN_KINASE_ATP"/>
    <property type="match status" value="1"/>
</dbReference>
<feature type="compositionally biased region" description="Basic and acidic residues" evidence="8">
    <location>
        <begin position="367"/>
        <end position="388"/>
    </location>
</feature>
<dbReference type="Proteomes" id="UP000039324">
    <property type="component" value="Unassembled WGS sequence"/>
</dbReference>
<dbReference type="FunFam" id="1.10.510.10:FF:000271">
    <property type="entry name" value="Non-specific serine/threonine protein kinase"/>
    <property type="match status" value="1"/>
</dbReference>
<dbReference type="OrthoDB" id="193931at2759"/>
<dbReference type="PROSITE" id="PS00108">
    <property type="entry name" value="PROTEIN_KINASE_ST"/>
    <property type="match status" value="1"/>
</dbReference>
<name>A0A0G4J332_PLABS</name>
<keyword evidence="2" id="KW-0808">Transferase</keyword>
<keyword evidence="5 6" id="KW-0067">ATP-binding</keyword>
<reference evidence="10 11" key="1">
    <citation type="submission" date="2015-02" db="EMBL/GenBank/DDBJ databases">
        <authorList>
            <person name="Chooi Y.-H."/>
        </authorList>
    </citation>
    <scope>NUCLEOTIDE SEQUENCE [LARGE SCALE GENOMIC DNA]</scope>
    <source>
        <strain evidence="10">E3</strain>
    </source>
</reference>
<accession>A0A0G4J332</accession>
<keyword evidence="11" id="KW-1185">Reference proteome</keyword>
<feature type="domain" description="Protein kinase" evidence="9">
    <location>
        <begin position="26"/>
        <end position="279"/>
    </location>
</feature>
<keyword evidence="3 6" id="KW-0547">Nucleotide-binding</keyword>
<dbReference type="PANTHER" id="PTHR24346:SF82">
    <property type="entry name" value="KP78A-RELATED"/>
    <property type="match status" value="1"/>
</dbReference>
<sequence length="471" mass="52446">MHDPPPSSRLRQRGLYSQYKAISQYYLIGKTIGEGTFGKVKKGVHRLTRVKVAIKILEKSRIVDVDDVERVSREIHILKHLKHPNIINLYEVIDTKRFVFLIMEYASGGELFDFIVKHNRVDEEAAAVFFHQIINGMEYCHNSNVIHRDLKPENLLLDAQSNVKIVDFGLGNIQNSSSGLLSTACGSPCYAPPEMIQGKPYRGSQSDIWSTGVILYALVCGYLPFEDPNTSALYKKICRGQYECPDFISPAVRDLISRILNTDPDRRLTVEEIRLHPWYAQVSCDTDPGRTIAPGKHGCADDPLCDDVISEMREMRYDINAVVDSVLHQRHDHNHGTYQLLLYRKRRVAGAGIAGSCLVEEGPGAAADERRPHGDGVRDDADEGERTSHAGPAVNSEAHHDSYGRVVSNVAGCKDLRASKSVPTWKRNWSPNGAITDGDLRDGSGTEKRTYCRTDGVLPDSAGDRAPERVG</sequence>
<proteinExistence type="inferred from homology"/>
<evidence type="ECO:0000313" key="11">
    <source>
        <dbReference type="Proteomes" id="UP000039324"/>
    </source>
</evidence>
<evidence type="ECO:0000313" key="10">
    <source>
        <dbReference type="EMBL" id="CEP02058.1"/>
    </source>
</evidence>
<comment type="similarity">
    <text evidence="7">Belongs to the protein kinase superfamily.</text>
</comment>
<evidence type="ECO:0000256" key="3">
    <source>
        <dbReference type="ARBA" id="ARBA00022741"/>
    </source>
</evidence>
<dbReference type="SUPFAM" id="SSF56112">
    <property type="entry name" value="Protein kinase-like (PK-like)"/>
    <property type="match status" value="1"/>
</dbReference>
<dbReference type="CDD" id="cd14003">
    <property type="entry name" value="STKc_AMPK-like"/>
    <property type="match status" value="1"/>
</dbReference>
<feature type="region of interest" description="Disordered" evidence="8">
    <location>
        <begin position="421"/>
        <end position="471"/>
    </location>
</feature>
<evidence type="ECO:0000256" key="2">
    <source>
        <dbReference type="ARBA" id="ARBA00022679"/>
    </source>
</evidence>
<dbReference type="InterPro" id="IPR017441">
    <property type="entry name" value="Protein_kinase_ATP_BS"/>
</dbReference>
<dbReference type="PANTHER" id="PTHR24346">
    <property type="entry name" value="MAP/MICROTUBULE AFFINITY-REGULATING KINASE"/>
    <property type="match status" value="1"/>
</dbReference>
<dbReference type="SMART" id="SM00220">
    <property type="entry name" value="S_TKc"/>
    <property type="match status" value="1"/>
</dbReference>
<dbReference type="InterPro" id="IPR011009">
    <property type="entry name" value="Kinase-like_dom_sf"/>
</dbReference>
<evidence type="ECO:0000256" key="1">
    <source>
        <dbReference type="ARBA" id="ARBA00022527"/>
    </source>
</evidence>
<dbReference type="GO" id="GO:0005524">
    <property type="term" value="F:ATP binding"/>
    <property type="evidence" value="ECO:0007669"/>
    <property type="project" value="UniProtKB-UniRule"/>
</dbReference>
<evidence type="ECO:0000256" key="8">
    <source>
        <dbReference type="SAM" id="MobiDB-lite"/>
    </source>
</evidence>
<evidence type="ECO:0000259" key="9">
    <source>
        <dbReference type="PROSITE" id="PS50011"/>
    </source>
</evidence>
<evidence type="ECO:0000256" key="5">
    <source>
        <dbReference type="ARBA" id="ARBA00022840"/>
    </source>
</evidence>
<feature type="binding site" evidence="6">
    <location>
        <position position="55"/>
    </location>
    <ligand>
        <name>ATP</name>
        <dbReference type="ChEBI" id="CHEBI:30616"/>
    </ligand>
</feature>
<dbReference type="Pfam" id="PF00069">
    <property type="entry name" value="Pkinase"/>
    <property type="match status" value="1"/>
</dbReference>
<dbReference type="Gene3D" id="1.10.510.10">
    <property type="entry name" value="Transferase(Phosphotransferase) domain 1"/>
    <property type="match status" value="1"/>
</dbReference>
<dbReference type="FunFam" id="3.30.200.20:FF:000003">
    <property type="entry name" value="Non-specific serine/threonine protein kinase"/>
    <property type="match status" value="1"/>
</dbReference>
<dbReference type="GO" id="GO:0005737">
    <property type="term" value="C:cytoplasm"/>
    <property type="evidence" value="ECO:0007669"/>
    <property type="project" value="TreeGrafter"/>
</dbReference>
<dbReference type="GO" id="GO:0004674">
    <property type="term" value="F:protein serine/threonine kinase activity"/>
    <property type="evidence" value="ECO:0007669"/>
    <property type="project" value="UniProtKB-KW"/>
</dbReference>
<evidence type="ECO:0000256" key="7">
    <source>
        <dbReference type="RuleBase" id="RU000304"/>
    </source>
</evidence>
<organism evidence="10 11">
    <name type="scientific">Plasmodiophora brassicae</name>
    <name type="common">Clubroot disease agent</name>
    <dbReference type="NCBI Taxonomy" id="37360"/>
    <lineage>
        <taxon>Eukaryota</taxon>
        <taxon>Sar</taxon>
        <taxon>Rhizaria</taxon>
        <taxon>Endomyxa</taxon>
        <taxon>Phytomyxea</taxon>
        <taxon>Plasmodiophorida</taxon>
        <taxon>Plasmodiophoridae</taxon>
        <taxon>Plasmodiophora</taxon>
    </lineage>
</organism>
<protein>
    <recommendedName>
        <fullName evidence="9">Protein kinase domain-containing protein</fullName>
    </recommendedName>
</protein>
<keyword evidence="1 7" id="KW-0723">Serine/threonine-protein kinase</keyword>
<keyword evidence="4" id="KW-0418">Kinase</keyword>
<gene>
    <name evidence="10" type="ORF">PBRA_002323</name>
</gene>
<feature type="compositionally biased region" description="Basic and acidic residues" evidence="8">
    <location>
        <begin position="438"/>
        <end position="452"/>
    </location>
</feature>
<feature type="compositionally biased region" description="Basic and acidic residues" evidence="8">
    <location>
        <begin position="462"/>
        <end position="471"/>
    </location>
</feature>
<dbReference type="AlphaFoldDB" id="A0A0G4J332"/>
<dbReference type="InterPro" id="IPR008271">
    <property type="entry name" value="Ser/Thr_kinase_AS"/>
</dbReference>